<proteinExistence type="predicted"/>
<feature type="transmembrane region" description="Helical" evidence="7">
    <location>
        <begin position="296"/>
        <end position="315"/>
    </location>
</feature>
<feature type="transmembrane region" description="Helical" evidence="7">
    <location>
        <begin position="142"/>
        <end position="164"/>
    </location>
</feature>
<keyword evidence="4 7" id="KW-1133">Transmembrane helix</keyword>
<name>A0A031JN68_9SPHN</name>
<evidence type="ECO:0000256" key="7">
    <source>
        <dbReference type="SAM" id="Phobius"/>
    </source>
</evidence>
<keyword evidence="2" id="KW-0813">Transport</keyword>
<feature type="transmembrane region" description="Helical" evidence="7">
    <location>
        <begin position="327"/>
        <end position="346"/>
    </location>
</feature>
<dbReference type="InterPro" id="IPR038770">
    <property type="entry name" value="Na+/solute_symporter_sf"/>
</dbReference>
<reference evidence="9 10" key="1">
    <citation type="submission" date="2014-03" db="EMBL/GenBank/DDBJ databases">
        <title>Whole genome sequence of Novosphingobium resinovorum KF1.</title>
        <authorList>
            <person name="Gan H.M."/>
            <person name="Gan H.Y."/>
            <person name="Chew T.H."/>
            <person name="Savka M.A."/>
        </authorList>
    </citation>
    <scope>NUCLEOTIDE SEQUENCE [LARGE SCALE GENOMIC DNA]</scope>
    <source>
        <strain evidence="9 10">KF1</strain>
    </source>
</reference>
<feature type="transmembrane region" description="Helical" evidence="7">
    <location>
        <begin position="248"/>
        <end position="276"/>
    </location>
</feature>
<evidence type="ECO:0000256" key="4">
    <source>
        <dbReference type="ARBA" id="ARBA00022989"/>
    </source>
</evidence>
<feature type="transmembrane region" description="Helical" evidence="7">
    <location>
        <begin position="72"/>
        <end position="89"/>
    </location>
</feature>
<keyword evidence="5" id="KW-0406">Ion transport</keyword>
<protein>
    <submittedName>
        <fullName evidence="9">Putative Na/H(+) antiporter</fullName>
    </submittedName>
</protein>
<keyword evidence="6 7" id="KW-0472">Membrane</keyword>
<dbReference type="Gene3D" id="1.20.1530.20">
    <property type="match status" value="1"/>
</dbReference>
<evidence type="ECO:0000256" key="3">
    <source>
        <dbReference type="ARBA" id="ARBA00022692"/>
    </source>
</evidence>
<evidence type="ECO:0000259" key="8">
    <source>
        <dbReference type="Pfam" id="PF00999"/>
    </source>
</evidence>
<organism evidence="9 10">
    <name type="scientific">Novosphingobium resinovorum</name>
    <dbReference type="NCBI Taxonomy" id="158500"/>
    <lineage>
        <taxon>Bacteria</taxon>
        <taxon>Pseudomonadati</taxon>
        <taxon>Pseudomonadota</taxon>
        <taxon>Alphaproteobacteria</taxon>
        <taxon>Sphingomonadales</taxon>
        <taxon>Sphingomonadaceae</taxon>
        <taxon>Novosphingobium</taxon>
    </lineage>
</organism>
<dbReference type="PANTHER" id="PTHR32468">
    <property type="entry name" value="CATION/H + ANTIPORTER"/>
    <property type="match status" value="1"/>
</dbReference>
<dbReference type="InterPro" id="IPR006153">
    <property type="entry name" value="Cation/H_exchanger_TM"/>
</dbReference>
<keyword evidence="3 7" id="KW-0812">Transmembrane</keyword>
<evidence type="ECO:0000313" key="9">
    <source>
        <dbReference type="EMBL" id="EZP74728.1"/>
    </source>
</evidence>
<dbReference type="Pfam" id="PF00999">
    <property type="entry name" value="Na_H_Exchanger"/>
    <property type="match status" value="1"/>
</dbReference>
<evidence type="ECO:0000256" key="2">
    <source>
        <dbReference type="ARBA" id="ARBA00022448"/>
    </source>
</evidence>
<feature type="transmembrane region" description="Helical" evidence="7">
    <location>
        <begin position="110"/>
        <end position="130"/>
    </location>
</feature>
<dbReference type="EMBL" id="JFYZ01000041">
    <property type="protein sequence ID" value="EZP74728.1"/>
    <property type="molecule type" value="Genomic_DNA"/>
</dbReference>
<dbReference type="GO" id="GO:0016020">
    <property type="term" value="C:membrane"/>
    <property type="evidence" value="ECO:0007669"/>
    <property type="project" value="UniProtKB-SubCell"/>
</dbReference>
<comment type="caution">
    <text evidence="9">The sequence shown here is derived from an EMBL/GenBank/DDBJ whole genome shotgun (WGS) entry which is preliminary data.</text>
</comment>
<dbReference type="PANTHER" id="PTHR32468:SF0">
    <property type="entry name" value="K(+)_H(+) ANTIPORTER 1"/>
    <property type="match status" value="1"/>
</dbReference>
<dbReference type="STRING" id="158500.BES08_00115"/>
<dbReference type="PATRIC" id="fig|158500.4.peg.4749"/>
<feature type="transmembrane region" description="Helical" evidence="7">
    <location>
        <begin position="390"/>
        <end position="409"/>
    </location>
</feature>
<feature type="transmembrane region" description="Helical" evidence="7">
    <location>
        <begin position="12"/>
        <end position="29"/>
    </location>
</feature>
<dbReference type="GO" id="GO:1902600">
    <property type="term" value="P:proton transmembrane transport"/>
    <property type="evidence" value="ECO:0007669"/>
    <property type="project" value="InterPro"/>
</dbReference>
<feature type="transmembrane region" description="Helical" evidence="7">
    <location>
        <begin position="176"/>
        <end position="200"/>
    </location>
</feature>
<feature type="domain" description="Cation/H+ exchanger transmembrane" evidence="8">
    <location>
        <begin position="28"/>
        <end position="410"/>
    </location>
</feature>
<feature type="transmembrane region" description="Helical" evidence="7">
    <location>
        <begin position="41"/>
        <end position="60"/>
    </location>
</feature>
<sequence length="436" mass="46244">MTGSTHQSEMLLFAVLLQLIVMIGAARLMHGLFRRMGQPGVVGEIVAGLLLGPSLFGHFFPGVSLSLFGAKPEPAITVLSQIGLILLMFQIGSEFEFGRLKAARLHRTTIAVAMASILVPFVAGIGIGRLSASSLAPGVDPFVYSLFCGVAVAITAVPILGRILGEYGLTRSDVGIVAISAAAVNDVVGWLLLAGIAAFAAAQLSVAYLALHLGGLALFLCALRFVAAPLCDRLAARVSLRDGALPPHVLAILLIVIFTLALCTFALGIFAIFGGFAAGLLFHRHRPLVEAWNAQVGQFVLVFFLPVFFTFTGLRTNLLGLSTGPELAWLAAVCLIAVLAKIVPVYCAGRANALSHHESLTLGALMNTRGLMELIVLNVGYDLGFLPRSMFTILVVMAVVTTVMTGPILRALRDMRALPFQTTHARPQVYGVQERP</sequence>
<evidence type="ECO:0000313" key="10">
    <source>
        <dbReference type="Proteomes" id="UP000024329"/>
    </source>
</evidence>
<evidence type="ECO:0000256" key="1">
    <source>
        <dbReference type="ARBA" id="ARBA00004141"/>
    </source>
</evidence>
<evidence type="ECO:0000256" key="5">
    <source>
        <dbReference type="ARBA" id="ARBA00023065"/>
    </source>
</evidence>
<comment type="subcellular location">
    <subcellularLocation>
        <location evidence="1">Membrane</location>
        <topology evidence="1">Multi-pass membrane protein</topology>
    </subcellularLocation>
</comment>
<feature type="transmembrane region" description="Helical" evidence="7">
    <location>
        <begin position="206"/>
        <end position="227"/>
    </location>
</feature>
<gene>
    <name evidence="9" type="ORF">BV97_04676</name>
</gene>
<dbReference type="GO" id="GO:0015297">
    <property type="term" value="F:antiporter activity"/>
    <property type="evidence" value="ECO:0007669"/>
    <property type="project" value="InterPro"/>
</dbReference>
<accession>A0A031JN68</accession>
<dbReference type="AlphaFoldDB" id="A0A031JN68"/>
<dbReference type="RefSeq" id="WP_036529250.1">
    <property type="nucleotide sequence ID" value="NZ_JFYZ01000041.1"/>
</dbReference>
<dbReference type="Proteomes" id="UP000024329">
    <property type="component" value="Unassembled WGS sequence"/>
</dbReference>
<dbReference type="InterPro" id="IPR050794">
    <property type="entry name" value="CPA2_transporter"/>
</dbReference>
<dbReference type="eggNOG" id="COG0475">
    <property type="taxonomic scope" value="Bacteria"/>
</dbReference>
<evidence type="ECO:0000256" key="6">
    <source>
        <dbReference type="ARBA" id="ARBA00023136"/>
    </source>
</evidence>